<organism evidence="2">
    <name type="scientific">Siphoviridae sp. ctTC45</name>
    <dbReference type="NCBI Taxonomy" id="2827573"/>
    <lineage>
        <taxon>Viruses</taxon>
        <taxon>Duplodnaviria</taxon>
        <taxon>Heunggongvirae</taxon>
        <taxon>Uroviricota</taxon>
        <taxon>Caudoviricetes</taxon>
    </lineage>
</organism>
<keyword evidence="1" id="KW-1133">Transmembrane helix</keyword>
<protein>
    <submittedName>
        <fullName evidence="2">Uncharacterized protein</fullName>
    </submittedName>
</protein>
<evidence type="ECO:0000313" key="2">
    <source>
        <dbReference type="EMBL" id="DAD72205.1"/>
    </source>
</evidence>
<proteinExistence type="predicted"/>
<accession>A0A8S5LQ81</accession>
<name>A0A8S5LQ81_9CAUD</name>
<sequence length="29" mass="3567">MFIWINSILISFFSHNITSFHLIILRFKK</sequence>
<feature type="transmembrane region" description="Helical" evidence="1">
    <location>
        <begin position="6"/>
        <end position="25"/>
    </location>
</feature>
<dbReference type="EMBL" id="BK015895">
    <property type="protein sequence ID" value="DAD72205.1"/>
    <property type="molecule type" value="Genomic_DNA"/>
</dbReference>
<keyword evidence="1" id="KW-0812">Transmembrane</keyword>
<reference evidence="2" key="1">
    <citation type="journal article" date="2021" name="Proc. Natl. Acad. Sci. U.S.A.">
        <title>A Catalog of Tens of Thousands of Viruses from Human Metagenomes Reveals Hidden Associations with Chronic Diseases.</title>
        <authorList>
            <person name="Tisza M.J."/>
            <person name="Buck C.B."/>
        </authorList>
    </citation>
    <scope>NUCLEOTIDE SEQUENCE</scope>
    <source>
        <strain evidence="2">CtTC45</strain>
    </source>
</reference>
<evidence type="ECO:0000256" key="1">
    <source>
        <dbReference type="SAM" id="Phobius"/>
    </source>
</evidence>
<keyword evidence="1" id="KW-0472">Membrane</keyword>